<name>A0AAE9J4D6_CAEBR</name>
<dbReference type="PANTHER" id="PTHR22883:SF203">
    <property type="entry name" value="PALMITOYLTRANSFERASE"/>
    <property type="match status" value="1"/>
</dbReference>
<comment type="similarity">
    <text evidence="7">Belongs to the DHHC palmitoyltransferase family.</text>
</comment>
<feature type="transmembrane region" description="Helical" evidence="7">
    <location>
        <begin position="137"/>
        <end position="164"/>
    </location>
</feature>
<keyword evidence="2 7" id="KW-0808">Transferase</keyword>
<comment type="catalytic activity">
    <reaction evidence="7">
        <text>L-cysteinyl-[protein] + hexadecanoyl-CoA = S-hexadecanoyl-L-cysteinyl-[protein] + CoA</text>
        <dbReference type="Rhea" id="RHEA:36683"/>
        <dbReference type="Rhea" id="RHEA-COMP:10131"/>
        <dbReference type="Rhea" id="RHEA-COMP:11032"/>
        <dbReference type="ChEBI" id="CHEBI:29950"/>
        <dbReference type="ChEBI" id="CHEBI:57287"/>
        <dbReference type="ChEBI" id="CHEBI:57379"/>
        <dbReference type="ChEBI" id="CHEBI:74151"/>
        <dbReference type="EC" id="2.3.1.225"/>
    </reaction>
</comment>
<dbReference type="EC" id="2.3.1.225" evidence="7"/>
<proteinExistence type="inferred from homology"/>
<dbReference type="Pfam" id="PF01529">
    <property type="entry name" value="DHHC"/>
    <property type="match status" value="1"/>
</dbReference>
<keyword evidence="3 7" id="KW-0812">Transmembrane</keyword>
<evidence type="ECO:0000256" key="6">
    <source>
        <dbReference type="ARBA" id="ARBA00023315"/>
    </source>
</evidence>
<comment type="domain">
    <text evidence="7">The DHHC domain is required for palmitoyltransferase activity.</text>
</comment>
<keyword evidence="6 7" id="KW-0012">Acyltransferase</keyword>
<dbReference type="EMBL" id="CP092620">
    <property type="protein sequence ID" value="UMM14112.1"/>
    <property type="molecule type" value="Genomic_DNA"/>
</dbReference>
<keyword evidence="5 7" id="KW-0472">Membrane</keyword>
<protein>
    <recommendedName>
        <fullName evidence="7">Palmitoyltransferase</fullName>
        <ecNumber evidence="7">2.3.1.225</ecNumber>
    </recommendedName>
</protein>
<feature type="transmembrane region" description="Helical" evidence="7">
    <location>
        <begin position="184"/>
        <end position="207"/>
    </location>
</feature>
<feature type="domain" description="Palmitoyltransferase DHHC" evidence="9">
    <location>
        <begin position="90"/>
        <end position="226"/>
    </location>
</feature>
<dbReference type="InterPro" id="IPR001594">
    <property type="entry name" value="Palmitoyltrfase_DHHC"/>
</dbReference>
<dbReference type="InterPro" id="IPR039859">
    <property type="entry name" value="PFA4/ZDH16/20/ERF2-like"/>
</dbReference>
<dbReference type="PROSITE" id="PS50216">
    <property type="entry name" value="DHHC"/>
    <property type="match status" value="1"/>
</dbReference>
<evidence type="ECO:0000313" key="11">
    <source>
        <dbReference type="Proteomes" id="UP000829354"/>
    </source>
</evidence>
<feature type="transmembrane region" description="Helical" evidence="7">
    <location>
        <begin position="12"/>
        <end position="31"/>
    </location>
</feature>
<feature type="compositionally biased region" description="Polar residues" evidence="8">
    <location>
        <begin position="294"/>
        <end position="307"/>
    </location>
</feature>
<evidence type="ECO:0000259" key="9">
    <source>
        <dbReference type="Pfam" id="PF01529"/>
    </source>
</evidence>
<evidence type="ECO:0000256" key="5">
    <source>
        <dbReference type="ARBA" id="ARBA00023136"/>
    </source>
</evidence>
<feature type="compositionally biased region" description="Polar residues" evidence="8">
    <location>
        <begin position="268"/>
        <end position="278"/>
    </location>
</feature>
<evidence type="ECO:0000256" key="1">
    <source>
        <dbReference type="ARBA" id="ARBA00004141"/>
    </source>
</evidence>
<evidence type="ECO:0000256" key="2">
    <source>
        <dbReference type="ARBA" id="ARBA00022679"/>
    </source>
</evidence>
<dbReference type="Proteomes" id="UP000829354">
    <property type="component" value="Chromosome I"/>
</dbReference>
<dbReference type="GO" id="GO:0016020">
    <property type="term" value="C:membrane"/>
    <property type="evidence" value="ECO:0007669"/>
    <property type="project" value="UniProtKB-SubCell"/>
</dbReference>
<comment type="subcellular location">
    <subcellularLocation>
        <location evidence="1">Membrane</location>
        <topology evidence="1">Multi-pass membrane protein</topology>
    </subcellularLocation>
</comment>
<gene>
    <name evidence="10" type="ORF">L5515_002057</name>
</gene>
<organism evidence="10 11">
    <name type="scientific">Caenorhabditis briggsae</name>
    <dbReference type="NCBI Taxonomy" id="6238"/>
    <lineage>
        <taxon>Eukaryota</taxon>
        <taxon>Metazoa</taxon>
        <taxon>Ecdysozoa</taxon>
        <taxon>Nematoda</taxon>
        <taxon>Chromadorea</taxon>
        <taxon>Rhabditida</taxon>
        <taxon>Rhabditina</taxon>
        <taxon>Rhabditomorpha</taxon>
        <taxon>Rhabditoidea</taxon>
        <taxon>Rhabditidae</taxon>
        <taxon>Peloderinae</taxon>
        <taxon>Caenorhabditis</taxon>
    </lineage>
</organism>
<evidence type="ECO:0000256" key="3">
    <source>
        <dbReference type="ARBA" id="ARBA00022692"/>
    </source>
</evidence>
<dbReference type="PANTHER" id="PTHR22883">
    <property type="entry name" value="ZINC FINGER DHHC DOMAIN CONTAINING PROTEIN"/>
    <property type="match status" value="1"/>
</dbReference>
<evidence type="ECO:0000256" key="4">
    <source>
        <dbReference type="ARBA" id="ARBA00022989"/>
    </source>
</evidence>
<feature type="region of interest" description="Disordered" evidence="8">
    <location>
        <begin position="234"/>
        <end position="315"/>
    </location>
</feature>
<evidence type="ECO:0000256" key="7">
    <source>
        <dbReference type="RuleBase" id="RU079119"/>
    </source>
</evidence>
<accession>A0AAE9J4D6</accession>
<sequence>MVRLRSGIGRYQIISYILTLVMVPVTMFSVWNLYPPYFGLSIPIMYAIIYVQVIYMSWYEAASDELKQKVKYENFKRKPYRAEPGKHVISNSFCAICQCKTQTETKHCKRCNFCIDEFDHHCVWLNNCIGGKNYKPFVVLVSCVNVFSIYAWVLVWYVFIRWIAFDEVTFLKTMEDKADWRKVLWVFSMILCIIVYGVLTMTTCHLLHFHFRLFQVGQTTYRYMTNRKRGARVGVSAVSNTHSQTHRPDNPVEEDEPGQNDEQPHPTTPRNSRVSGGSPNHVVVTIEPPTPTPNGSTVSSASYSNPAYVSMEAPH</sequence>
<evidence type="ECO:0000256" key="8">
    <source>
        <dbReference type="SAM" id="MobiDB-lite"/>
    </source>
</evidence>
<keyword evidence="4 7" id="KW-1133">Transmembrane helix</keyword>
<feature type="transmembrane region" description="Helical" evidence="7">
    <location>
        <begin position="37"/>
        <end position="59"/>
    </location>
</feature>
<keyword evidence="11" id="KW-1185">Reference proteome</keyword>
<dbReference type="GO" id="GO:0019706">
    <property type="term" value="F:protein-cysteine S-palmitoyltransferase activity"/>
    <property type="evidence" value="ECO:0007669"/>
    <property type="project" value="UniProtKB-EC"/>
</dbReference>
<dbReference type="AlphaFoldDB" id="A0AAE9J4D6"/>
<evidence type="ECO:0000313" key="10">
    <source>
        <dbReference type="EMBL" id="UMM14112.1"/>
    </source>
</evidence>
<reference evidence="10 11" key="1">
    <citation type="submission" date="2022-04" db="EMBL/GenBank/DDBJ databases">
        <title>Chromosome-level reference genomes for two strains of Caenorhabditis briggsae: an improved platform for comparative genomics.</title>
        <authorList>
            <person name="Stevens L."/>
            <person name="Andersen E."/>
        </authorList>
    </citation>
    <scope>NUCLEOTIDE SEQUENCE [LARGE SCALE GENOMIC DNA]</scope>
    <source>
        <strain evidence="10">VX34</strain>
        <tissue evidence="10">Whole-organism</tissue>
    </source>
</reference>